<dbReference type="RefSeq" id="WP_012506820.1">
    <property type="nucleotide sequence ID" value="NC_011059.1"/>
</dbReference>
<gene>
    <name evidence="1" type="ordered locus">Paes_2289</name>
</gene>
<dbReference type="eggNOG" id="ENOG5033ZTQ">
    <property type="taxonomic scope" value="Bacteria"/>
</dbReference>
<reference evidence="1" key="1">
    <citation type="submission" date="2008-06" db="EMBL/GenBank/DDBJ databases">
        <title>Complete sequence of chromosome of Prosthecochloris aestuarii DSM 271.</title>
        <authorList>
            <consortium name="US DOE Joint Genome Institute"/>
            <person name="Lucas S."/>
            <person name="Copeland A."/>
            <person name="Lapidus A."/>
            <person name="Glavina del Rio T."/>
            <person name="Dalin E."/>
            <person name="Tice H."/>
            <person name="Bruce D."/>
            <person name="Goodwin L."/>
            <person name="Pitluck S."/>
            <person name="Schmutz J."/>
            <person name="Larimer F."/>
            <person name="Land M."/>
            <person name="Hauser L."/>
            <person name="Kyrpides N."/>
            <person name="Anderson I."/>
            <person name="Liu Z."/>
            <person name="Li T."/>
            <person name="Zhao F."/>
            <person name="Overmann J."/>
            <person name="Bryant D.A."/>
            <person name="Richardson P."/>
        </authorList>
    </citation>
    <scope>NUCLEOTIDE SEQUENCE [LARGE SCALE GENOMIC DNA]</scope>
    <source>
        <strain evidence="1">DSM 271</strain>
    </source>
</reference>
<proteinExistence type="predicted"/>
<dbReference type="KEGG" id="paa:Paes_2289"/>
<accession>B4S6T5</accession>
<keyword evidence="2" id="KW-1185">Reference proteome</keyword>
<evidence type="ECO:0000313" key="1">
    <source>
        <dbReference type="EMBL" id="ACF47290.1"/>
    </source>
</evidence>
<name>B4S6T5_PROA2</name>
<dbReference type="AlphaFoldDB" id="B4S6T5"/>
<sequence>MAKKTSNTMQTIVMDGNLQMAEALAAFNASTLAATAALPKALDKCETEQQMQKIIADRDIVQLAYINALHKSLKHTGPLFEQIAKDLACAAKEIEKKSKKLTSAADALSLLADAARLASALALAFV</sequence>
<protein>
    <submittedName>
        <fullName evidence="1">Uncharacterized protein</fullName>
    </submittedName>
</protein>
<dbReference type="HOGENOM" id="CLU_1979538_0_0_10"/>
<dbReference type="EMBL" id="CP001108">
    <property type="protein sequence ID" value="ACF47290.1"/>
    <property type="molecule type" value="Genomic_DNA"/>
</dbReference>
<evidence type="ECO:0000313" key="2">
    <source>
        <dbReference type="Proteomes" id="UP000002725"/>
    </source>
</evidence>
<organism evidence="1 2">
    <name type="scientific">Prosthecochloris aestuarii (strain DSM 271 / SK 413)</name>
    <dbReference type="NCBI Taxonomy" id="290512"/>
    <lineage>
        <taxon>Bacteria</taxon>
        <taxon>Pseudomonadati</taxon>
        <taxon>Chlorobiota</taxon>
        <taxon>Chlorobiia</taxon>
        <taxon>Chlorobiales</taxon>
        <taxon>Chlorobiaceae</taxon>
        <taxon>Prosthecochloris</taxon>
    </lineage>
</organism>
<dbReference type="Proteomes" id="UP000002725">
    <property type="component" value="Chromosome"/>
</dbReference>